<evidence type="ECO:0000313" key="5">
    <source>
        <dbReference type="EMBL" id="EWT07438.1"/>
    </source>
</evidence>
<reference evidence="6" key="1">
    <citation type="submission" date="2013-08" db="EMBL/GenBank/DDBJ databases">
        <title>Intrasporangium oryzae NRRL B-24470.</title>
        <authorList>
            <person name="Liu H."/>
            <person name="Wang G."/>
        </authorList>
    </citation>
    <scope>NUCLEOTIDE SEQUENCE [LARGE SCALE GENOMIC DNA]</scope>
    <source>
        <strain evidence="6">Q5-1</strain>
    </source>
</reference>
<dbReference type="EMBL" id="AWQS01000012">
    <property type="protein sequence ID" value="EWT07438.1"/>
    <property type="molecule type" value="Genomic_DNA"/>
</dbReference>
<evidence type="ECO:0000256" key="2">
    <source>
        <dbReference type="ARBA" id="ARBA00023008"/>
    </source>
</evidence>
<name>W9GRI1_9MICO</name>
<dbReference type="RefSeq" id="WP_034713316.1">
    <property type="nucleotide sequence ID" value="NZ_AWQS01000012.1"/>
</dbReference>
<comment type="caution">
    <text evidence="5">The sequence shown here is derived from an EMBL/GenBank/DDBJ whole genome shotgun (WGS) entry which is preliminary data.</text>
</comment>
<feature type="domain" description="Blue (type 1) copper" evidence="4">
    <location>
        <begin position="222"/>
        <end position="319"/>
    </location>
</feature>
<dbReference type="Proteomes" id="UP000019494">
    <property type="component" value="Unassembled WGS sequence"/>
</dbReference>
<keyword evidence="6" id="KW-1185">Reference proteome</keyword>
<feature type="signal peptide" evidence="3">
    <location>
        <begin position="1"/>
        <end position="22"/>
    </location>
</feature>
<feature type="chain" id="PRO_5039329069" evidence="3">
    <location>
        <begin position="23"/>
        <end position="321"/>
    </location>
</feature>
<gene>
    <name evidence="5" type="ORF">N864_07300</name>
</gene>
<organism evidence="5 6">
    <name type="scientific">Intrasporangium chromatireducens Q5-1</name>
    <dbReference type="NCBI Taxonomy" id="584657"/>
    <lineage>
        <taxon>Bacteria</taxon>
        <taxon>Bacillati</taxon>
        <taxon>Actinomycetota</taxon>
        <taxon>Actinomycetes</taxon>
        <taxon>Micrococcales</taxon>
        <taxon>Intrasporangiaceae</taxon>
        <taxon>Intrasporangium</taxon>
    </lineage>
</organism>
<dbReference type="GO" id="GO:0005507">
    <property type="term" value="F:copper ion binding"/>
    <property type="evidence" value="ECO:0007669"/>
    <property type="project" value="InterPro"/>
</dbReference>
<dbReference type="GO" id="GO:0009055">
    <property type="term" value="F:electron transfer activity"/>
    <property type="evidence" value="ECO:0007669"/>
    <property type="project" value="InterPro"/>
</dbReference>
<protein>
    <submittedName>
        <fullName evidence="5">Plastocyanin</fullName>
    </submittedName>
</protein>
<dbReference type="InterPro" id="IPR052721">
    <property type="entry name" value="ET_Amicyanin"/>
</dbReference>
<dbReference type="InterPro" id="IPR000923">
    <property type="entry name" value="BlueCu_1"/>
</dbReference>
<evidence type="ECO:0000313" key="6">
    <source>
        <dbReference type="Proteomes" id="UP000019494"/>
    </source>
</evidence>
<keyword evidence="3" id="KW-0732">Signal</keyword>
<evidence type="ECO:0000259" key="4">
    <source>
        <dbReference type="Pfam" id="PF00127"/>
    </source>
</evidence>
<feature type="domain" description="Blue (type 1) copper" evidence="4">
    <location>
        <begin position="53"/>
        <end position="168"/>
    </location>
</feature>
<dbReference type="PANTHER" id="PTHR36507">
    <property type="entry name" value="BLL1555 PROTEIN"/>
    <property type="match status" value="1"/>
</dbReference>
<dbReference type="PATRIC" id="fig|584657.3.peg.612"/>
<dbReference type="Pfam" id="PF00127">
    <property type="entry name" value="Copper-bind"/>
    <property type="match status" value="2"/>
</dbReference>
<accession>W9GRI1</accession>
<dbReference type="Gene3D" id="2.60.40.420">
    <property type="entry name" value="Cupredoxins - blue copper proteins"/>
    <property type="match status" value="2"/>
</dbReference>
<dbReference type="OrthoDB" id="7510199at2"/>
<dbReference type="AlphaFoldDB" id="W9GRI1"/>
<sequence>MKPTRWLRALLAAMLAIGATVAVGGLAPASAHTWTGRTWTVQVGSESSNHLIQGMNYGPSDIWIDVGDTVHWKAASMEPHTVSFIDAAHPLGDFFPGTPSFGYMSTRTWQHTISKPGQFRNSGIMATMPIDLLPAPNYTSYSLKFTGVGTYTYYCYVHGAMMKGTVHVRAAGTPYPHSQRWYNARATLERALVLLDGRLLRLKERLLATNHHVFVGAADDTALVMAFTRPHVTVHVGQTVTFDWGRNGFPVPHTVTFGPDPANPLAPVGDPQHYSHGTLSSGVLIAPTSTFKVTFTKAGTYHYRCLIHDGMGMVGSVTVVR</sequence>
<proteinExistence type="predicted"/>
<dbReference type="SUPFAM" id="SSF49503">
    <property type="entry name" value="Cupredoxins"/>
    <property type="match status" value="2"/>
</dbReference>
<keyword evidence="1" id="KW-0479">Metal-binding</keyword>
<dbReference type="PANTHER" id="PTHR36507:SF1">
    <property type="entry name" value="BLL1555 PROTEIN"/>
    <property type="match status" value="1"/>
</dbReference>
<evidence type="ECO:0000256" key="1">
    <source>
        <dbReference type="ARBA" id="ARBA00022723"/>
    </source>
</evidence>
<keyword evidence="2" id="KW-0186">Copper</keyword>
<evidence type="ECO:0000256" key="3">
    <source>
        <dbReference type="SAM" id="SignalP"/>
    </source>
</evidence>
<dbReference type="InterPro" id="IPR008972">
    <property type="entry name" value="Cupredoxin"/>
</dbReference>